<dbReference type="Proteomes" id="UP001430990">
    <property type="component" value="Chromosome"/>
</dbReference>
<proteinExistence type="predicted"/>
<reference evidence="1" key="1">
    <citation type="submission" date="2021-11" db="EMBL/GenBank/DDBJ databases">
        <title>Australian commercial rhizobial inoculants.</title>
        <authorList>
            <person name="Kohlmeier M.G."/>
            <person name="O'Hara G.W."/>
            <person name="Colombi E."/>
            <person name="Ramsay J.P."/>
            <person name="Terpolilli J."/>
        </authorList>
    </citation>
    <scope>NUCLEOTIDE SEQUENCE</scope>
    <source>
        <strain evidence="1">CC829</strain>
    </source>
</reference>
<organism evidence="1 2">
    <name type="scientific">Bradyrhizobium barranii</name>
    <dbReference type="NCBI Taxonomy" id="2992140"/>
    <lineage>
        <taxon>Bacteria</taxon>
        <taxon>Pseudomonadati</taxon>
        <taxon>Pseudomonadota</taxon>
        <taxon>Alphaproteobacteria</taxon>
        <taxon>Hyphomicrobiales</taxon>
        <taxon>Nitrobacteraceae</taxon>
        <taxon>Bradyrhizobium</taxon>
    </lineage>
</organism>
<dbReference type="RefSeq" id="WP_231144027.1">
    <property type="nucleotide sequence ID" value="NZ_CP088100.1"/>
</dbReference>
<evidence type="ECO:0000313" key="2">
    <source>
        <dbReference type="Proteomes" id="UP001430990"/>
    </source>
</evidence>
<keyword evidence="2" id="KW-1185">Reference proteome</keyword>
<gene>
    <name evidence="1" type="ORF">BjapCC829_06560</name>
</gene>
<accession>A0ABY3QRJ4</accession>
<protein>
    <submittedName>
        <fullName evidence="1">Acyl carrier protein</fullName>
    </submittedName>
</protein>
<name>A0ABY3QRJ4_9BRAD</name>
<dbReference type="SUPFAM" id="SSF47336">
    <property type="entry name" value="ACP-like"/>
    <property type="match status" value="1"/>
</dbReference>
<evidence type="ECO:0000313" key="1">
    <source>
        <dbReference type="EMBL" id="UFW88243.1"/>
    </source>
</evidence>
<dbReference type="InterPro" id="IPR036736">
    <property type="entry name" value="ACP-like_sf"/>
</dbReference>
<sequence>MPTAVSTTQSAAFPAAQVEACIRDTLAVQAADQAILRPRAPQIPGIVPATSWEPEIDSLVAVEVICAVEELLGIKLPATFSPKGGYDSAEACVNDLLSEASAAWNQLTSERIS</sequence>
<dbReference type="EMBL" id="CP088100">
    <property type="protein sequence ID" value="UFW88243.1"/>
    <property type="molecule type" value="Genomic_DNA"/>
</dbReference>